<evidence type="ECO:0000313" key="5">
    <source>
        <dbReference type="EMBL" id="KAJ5342110.1"/>
    </source>
</evidence>
<evidence type="ECO:0000259" key="4">
    <source>
        <dbReference type="Pfam" id="PF25581"/>
    </source>
</evidence>
<evidence type="ECO:0000259" key="3">
    <source>
        <dbReference type="Pfam" id="PF24137"/>
    </source>
</evidence>
<feature type="signal peptide" evidence="2">
    <location>
        <begin position="1"/>
        <end position="19"/>
    </location>
</feature>
<evidence type="ECO:0000313" key="6">
    <source>
        <dbReference type="Proteomes" id="UP001148299"/>
    </source>
</evidence>
<keyword evidence="2" id="KW-0732">Signal</keyword>
<organism evidence="5 6">
    <name type="scientific">Penicillium brevicompactum</name>
    <dbReference type="NCBI Taxonomy" id="5074"/>
    <lineage>
        <taxon>Eukaryota</taxon>
        <taxon>Fungi</taxon>
        <taxon>Dikarya</taxon>
        <taxon>Ascomycota</taxon>
        <taxon>Pezizomycotina</taxon>
        <taxon>Eurotiomycetes</taxon>
        <taxon>Eurotiomycetidae</taxon>
        <taxon>Eurotiales</taxon>
        <taxon>Aspergillaceae</taxon>
        <taxon>Penicillium</taxon>
    </lineage>
</organism>
<dbReference type="SUPFAM" id="SSF159245">
    <property type="entry name" value="AttH-like"/>
    <property type="match status" value="1"/>
</dbReference>
<dbReference type="AlphaFoldDB" id="A0A9W9UJV8"/>
<sequence>MPLLPSLLIYALLAVQTSAFPKRQVTKSFTPYIRNIQRSNGIHEVPSIVHDGPSTPNFELETLTSTLEAKNLLSLDAPQLDFINGSVFDWWYFDAVSENNPDESLVLTFFSSTASAFPFLAANQSSILTVWIWASFANGTIFADYVPATVARLAGVDGASTTASGNWFPTGFGWQASTDPQFKYEVTIASEKLQVHGKFTLTSTVPYHLPCGHQGEKSILEIAPHIGWVNTVPDAVGAVDVNIRGSSLSFKGPAYHDKNWSDRPFMESVESWYWGHGRLGEYSIVWFSYLALNDTTNSTYVSSYVAKDGKVLVSACDSKLLTVRPIGDFGTTGTRYPPKAGDIPVGFHLDFDLGEAEGHLKVNVSTRTAVAGDGEYYVRWTGDLVGEVVNSGGDQAQGPCSGPASNSSNSSTKDTSLTGVAVFEQFAVAE</sequence>
<dbReference type="Pfam" id="PF25581">
    <property type="entry name" value="AsqO_C"/>
    <property type="match status" value="1"/>
</dbReference>
<reference evidence="5" key="2">
    <citation type="journal article" date="2023" name="IMA Fungus">
        <title>Comparative genomic study of the Penicillium genus elucidates a diverse pangenome and 15 lateral gene transfer events.</title>
        <authorList>
            <person name="Petersen C."/>
            <person name="Sorensen T."/>
            <person name="Nielsen M.R."/>
            <person name="Sondergaard T.E."/>
            <person name="Sorensen J.L."/>
            <person name="Fitzpatrick D.A."/>
            <person name="Frisvad J.C."/>
            <person name="Nielsen K.L."/>
        </authorList>
    </citation>
    <scope>NUCLEOTIDE SEQUENCE</scope>
    <source>
        <strain evidence="5">IBT 35675</strain>
    </source>
</reference>
<evidence type="ECO:0000256" key="1">
    <source>
        <dbReference type="SAM" id="MobiDB-lite"/>
    </source>
</evidence>
<evidence type="ECO:0000256" key="2">
    <source>
        <dbReference type="SAM" id="SignalP"/>
    </source>
</evidence>
<feature type="domain" description="Diels-Alderase N-terminal" evidence="3">
    <location>
        <begin position="81"/>
        <end position="260"/>
    </location>
</feature>
<reference evidence="5" key="1">
    <citation type="submission" date="2022-12" db="EMBL/GenBank/DDBJ databases">
        <authorList>
            <person name="Petersen C."/>
        </authorList>
    </citation>
    <scope>NUCLEOTIDE SEQUENCE</scope>
    <source>
        <strain evidence="5">IBT 35675</strain>
    </source>
</reference>
<feature type="region of interest" description="Disordered" evidence="1">
    <location>
        <begin position="391"/>
        <end position="414"/>
    </location>
</feature>
<dbReference type="Pfam" id="PF24137">
    <property type="entry name" value="DA_N"/>
    <property type="match status" value="1"/>
</dbReference>
<dbReference type="InterPro" id="IPR057722">
    <property type="entry name" value="AsqO/PenF-like_C"/>
</dbReference>
<dbReference type="InterPro" id="IPR056402">
    <property type="entry name" value="DA_N"/>
</dbReference>
<feature type="chain" id="PRO_5040979288" description="Hydroxyneurosporene synthase" evidence="2">
    <location>
        <begin position="20"/>
        <end position="430"/>
    </location>
</feature>
<dbReference type="Proteomes" id="UP001148299">
    <property type="component" value="Unassembled WGS sequence"/>
</dbReference>
<keyword evidence="6" id="KW-1185">Reference proteome</keyword>
<name>A0A9W9UJV8_PENBR</name>
<comment type="caution">
    <text evidence="5">The sequence shown here is derived from an EMBL/GenBank/DDBJ whole genome shotgun (WGS) entry which is preliminary data.</text>
</comment>
<accession>A0A9W9UJV8</accession>
<evidence type="ECO:0008006" key="7">
    <source>
        <dbReference type="Google" id="ProtNLM"/>
    </source>
</evidence>
<proteinExistence type="predicted"/>
<dbReference type="EMBL" id="JAPZBR010000008">
    <property type="protein sequence ID" value="KAJ5342110.1"/>
    <property type="molecule type" value="Genomic_DNA"/>
</dbReference>
<gene>
    <name evidence="5" type="ORF">N7541_011234</name>
</gene>
<protein>
    <recommendedName>
        <fullName evidence="7">Hydroxyneurosporene synthase</fullName>
    </recommendedName>
</protein>
<feature type="domain" description="AsqO/PenF-like C-terminal" evidence="4">
    <location>
        <begin position="267"/>
        <end position="399"/>
    </location>
</feature>